<dbReference type="PANTHER" id="PTHR14614">
    <property type="entry name" value="HEPATOCELLULAR CARCINOMA-ASSOCIATED ANTIGEN"/>
    <property type="match status" value="1"/>
</dbReference>
<dbReference type="GeneID" id="37270822"/>
<dbReference type="GO" id="GO:0032991">
    <property type="term" value="C:protein-containing complex"/>
    <property type="evidence" value="ECO:0007669"/>
    <property type="project" value="TreeGrafter"/>
</dbReference>
<dbReference type="SUPFAM" id="SSF53335">
    <property type="entry name" value="S-adenosyl-L-methionine-dependent methyltransferases"/>
    <property type="match status" value="1"/>
</dbReference>
<protein>
    <recommendedName>
        <fullName evidence="4">Methyltransferase</fullName>
    </recommendedName>
</protein>
<dbReference type="RefSeq" id="XP_025595976.1">
    <property type="nucleotide sequence ID" value="XM_025743278.1"/>
</dbReference>
<dbReference type="GO" id="GO:0008757">
    <property type="term" value="F:S-adenosylmethionine-dependent methyltransferase activity"/>
    <property type="evidence" value="ECO:0007669"/>
    <property type="project" value="UniProtKB-ARBA"/>
</dbReference>
<gene>
    <name evidence="2" type="ORF">FA09DRAFT_332014</name>
</gene>
<feature type="region of interest" description="Disordered" evidence="1">
    <location>
        <begin position="263"/>
        <end position="291"/>
    </location>
</feature>
<dbReference type="OrthoDB" id="413520at2759"/>
<dbReference type="InterPro" id="IPR029063">
    <property type="entry name" value="SAM-dependent_MTases_sf"/>
</dbReference>
<feature type="region of interest" description="Disordered" evidence="1">
    <location>
        <begin position="328"/>
        <end position="361"/>
    </location>
</feature>
<sequence>MASPLASSSRLHDPNFPPALRITSSRAPQQAGDAADADAADDIYADEADIAAYGIAGRIWEAAYLLRLYLRPSHPLLHFSPPCPLFDAAPRLVELGAGVGYAGLHLARQLSSHNIGGQLVLTDLHNVLPLLQRNVGRADVPSSTAVEVMPLPWGDASCARQVRQHLESGTQGKAALTHILCSDLVYFPELLAPLLRSLLHLTDCASGSGPMVVIAYKIRSLEKEAPFWHAFGTWFDFEPVLCRRRCKDGEEWERFGAKMSHFRSAHETSAAQSRQTEPQREGEEAAEEEEDAPDQYFLFLASRRPDTQGALAPSNDAQLLQGWRIWPTAKPSSGAADPPSGEREAEQESREAASRCEMGSGGERFEELLFLALNGG</sequence>
<keyword evidence="3" id="KW-1185">Reference proteome</keyword>
<accession>A0A316Z1N9</accession>
<organism evidence="2 3">
    <name type="scientific">Tilletiopsis washingtonensis</name>
    <dbReference type="NCBI Taxonomy" id="58919"/>
    <lineage>
        <taxon>Eukaryota</taxon>
        <taxon>Fungi</taxon>
        <taxon>Dikarya</taxon>
        <taxon>Basidiomycota</taxon>
        <taxon>Ustilaginomycotina</taxon>
        <taxon>Exobasidiomycetes</taxon>
        <taxon>Entylomatales</taxon>
        <taxon>Entylomatales incertae sedis</taxon>
        <taxon>Tilletiopsis</taxon>
    </lineage>
</organism>
<evidence type="ECO:0000256" key="1">
    <source>
        <dbReference type="SAM" id="MobiDB-lite"/>
    </source>
</evidence>
<evidence type="ECO:0008006" key="4">
    <source>
        <dbReference type="Google" id="ProtNLM"/>
    </source>
</evidence>
<dbReference type="AlphaFoldDB" id="A0A316Z1N9"/>
<dbReference type="PANTHER" id="PTHR14614:SF161">
    <property type="match status" value="1"/>
</dbReference>
<dbReference type="Gene3D" id="3.40.50.150">
    <property type="entry name" value="Vaccinia Virus protein VP39"/>
    <property type="match status" value="1"/>
</dbReference>
<feature type="compositionally biased region" description="Basic and acidic residues" evidence="1">
    <location>
        <begin position="340"/>
        <end position="354"/>
    </location>
</feature>
<dbReference type="Proteomes" id="UP000245946">
    <property type="component" value="Unassembled WGS sequence"/>
</dbReference>
<dbReference type="STRING" id="58919.A0A316Z1N9"/>
<dbReference type="EMBL" id="KZ819303">
    <property type="protein sequence ID" value="PWN95697.1"/>
    <property type="molecule type" value="Genomic_DNA"/>
</dbReference>
<proteinExistence type="predicted"/>
<reference evidence="2 3" key="1">
    <citation type="journal article" date="2018" name="Mol. Biol. Evol.">
        <title>Broad Genomic Sampling Reveals a Smut Pathogenic Ancestry of the Fungal Clade Ustilaginomycotina.</title>
        <authorList>
            <person name="Kijpornyongpan T."/>
            <person name="Mondo S.J."/>
            <person name="Barry K."/>
            <person name="Sandor L."/>
            <person name="Lee J."/>
            <person name="Lipzen A."/>
            <person name="Pangilinan J."/>
            <person name="LaButti K."/>
            <person name="Hainaut M."/>
            <person name="Henrissat B."/>
            <person name="Grigoriev I.V."/>
            <person name="Spatafora J.W."/>
            <person name="Aime M.C."/>
        </authorList>
    </citation>
    <scope>NUCLEOTIDE SEQUENCE [LARGE SCALE GENOMIC DNA]</scope>
    <source>
        <strain evidence="2 3">MCA 4186</strain>
    </source>
</reference>
<feature type="region of interest" description="Disordered" evidence="1">
    <location>
        <begin position="1"/>
        <end position="33"/>
    </location>
</feature>
<dbReference type="InterPro" id="IPR019410">
    <property type="entry name" value="Methyltransf_16"/>
</dbReference>
<dbReference type="Pfam" id="PF10294">
    <property type="entry name" value="Methyltransf_16"/>
    <property type="match status" value="1"/>
</dbReference>
<dbReference type="GO" id="GO:0005829">
    <property type="term" value="C:cytosol"/>
    <property type="evidence" value="ECO:0007669"/>
    <property type="project" value="TreeGrafter"/>
</dbReference>
<feature type="compositionally biased region" description="Polar residues" evidence="1">
    <location>
        <begin position="267"/>
        <end position="276"/>
    </location>
</feature>
<evidence type="ECO:0000313" key="2">
    <source>
        <dbReference type="EMBL" id="PWN95697.1"/>
    </source>
</evidence>
<name>A0A316Z1N9_9BASI</name>
<evidence type="ECO:0000313" key="3">
    <source>
        <dbReference type="Proteomes" id="UP000245946"/>
    </source>
</evidence>